<dbReference type="AlphaFoldDB" id="A0AAE3DHK3"/>
<keyword evidence="1" id="KW-0732">Signal</keyword>
<dbReference type="EMBL" id="JAJEPU010000008">
    <property type="protein sequence ID" value="MCC2164070.1"/>
    <property type="molecule type" value="Genomic_DNA"/>
</dbReference>
<organism evidence="2 3">
    <name type="scientific">Brotaphodocola catenula</name>
    <dbReference type="NCBI Taxonomy" id="2885361"/>
    <lineage>
        <taxon>Bacteria</taxon>
        <taxon>Bacillati</taxon>
        <taxon>Bacillota</taxon>
        <taxon>Clostridia</taxon>
        <taxon>Lachnospirales</taxon>
        <taxon>Lachnospiraceae</taxon>
        <taxon>Brotaphodocola</taxon>
    </lineage>
</organism>
<protein>
    <recommendedName>
        <fullName evidence="4">Chromosome partition protein Smc</fullName>
    </recommendedName>
</protein>
<accession>A0AAE3DHK3</accession>
<evidence type="ECO:0000256" key="1">
    <source>
        <dbReference type="SAM" id="SignalP"/>
    </source>
</evidence>
<evidence type="ECO:0000313" key="3">
    <source>
        <dbReference type="Proteomes" id="UP001198962"/>
    </source>
</evidence>
<dbReference type="Gene3D" id="1.10.287.950">
    <property type="entry name" value="Methyl-accepting chemotaxis protein"/>
    <property type="match status" value="1"/>
</dbReference>
<sequence>MKNRYRRMGATVMTVVTLATSLVPAQAVLAGEASASVDEAMYVNLDYYGQIDKVNMVKSISLNGTLSFTDYGDYTDVTNMTDHTEPVLGDGSVTWNFAPDQNGRFYYKGVMKNDQVTLPWTFDVSYKLNGVPTDADKLAGASGTVEIHIDATANENAREYYRNNMMLAVAVLVDLTKCYSVEADGAQVQNIGSQTGVVFTALPGEDGDYTVRIGSDSFESAGVLMTMIPGTTKDLEHVKDLKDAKDTWKEAGDQLYDSMEQMALSVESMRDGVNDLQSGLGSAENVRGVWSGSKDNILDNNDKALASLTAVSEQMQAMVPHIESAKESAEIVHDSLGDIVNSMREMQDPLRKLNTSLRGIKSNTEDLAASVAPLNQLMQTLIALDATLQSSEQIYVTQLASLGVSLEQVENDYYDGDVDLIDDVNASAQTATPSSATAAGIPGVTLNTQQLLIALTQKKAYLEKLSSASTSLAGKLSSLLDDTSDASRSMGELVDEIDFILEDSTALYDSLETYYSDFQLALDDSEELVNRMTNALDTSVSTLTLIQNTMRASSDSLDAAARDSIRGSMEVLDKSLRVLDSTTSMRMAGRTMKDTMDREWDDLDGDTRFLYMDPSAEKVSFTSDQNEEPDTLQVILRTKEISLDDDDEVLDAESAKASEGPLKRMWNVLVKMVQAIIEIFKNR</sequence>
<dbReference type="SUPFAM" id="SSF58104">
    <property type="entry name" value="Methyl-accepting chemotaxis protein (MCP) signaling domain"/>
    <property type="match status" value="1"/>
</dbReference>
<dbReference type="RefSeq" id="WP_308450801.1">
    <property type="nucleotide sequence ID" value="NZ_JAJEPU010000008.1"/>
</dbReference>
<dbReference type="Proteomes" id="UP001198962">
    <property type="component" value="Unassembled WGS sequence"/>
</dbReference>
<reference evidence="2" key="1">
    <citation type="submission" date="2021-10" db="EMBL/GenBank/DDBJ databases">
        <title>Anaerobic single-cell dispensing facilitates the cultivation of human gut bacteria.</title>
        <authorList>
            <person name="Afrizal A."/>
        </authorList>
    </citation>
    <scope>NUCLEOTIDE SEQUENCE</scope>
    <source>
        <strain evidence="2">CLA-AA-H274</strain>
    </source>
</reference>
<evidence type="ECO:0000313" key="2">
    <source>
        <dbReference type="EMBL" id="MCC2164070.1"/>
    </source>
</evidence>
<evidence type="ECO:0008006" key="4">
    <source>
        <dbReference type="Google" id="ProtNLM"/>
    </source>
</evidence>
<feature type="chain" id="PRO_5041902436" description="Chromosome partition protein Smc" evidence="1">
    <location>
        <begin position="28"/>
        <end position="683"/>
    </location>
</feature>
<name>A0AAE3DHK3_9FIRM</name>
<feature type="signal peptide" evidence="1">
    <location>
        <begin position="1"/>
        <end position="27"/>
    </location>
</feature>
<comment type="caution">
    <text evidence="2">The sequence shown here is derived from an EMBL/GenBank/DDBJ whole genome shotgun (WGS) entry which is preliminary data.</text>
</comment>
<proteinExistence type="predicted"/>
<keyword evidence="3" id="KW-1185">Reference proteome</keyword>
<gene>
    <name evidence="2" type="ORF">LKD32_04075</name>
</gene>